<evidence type="ECO:0000313" key="3">
    <source>
        <dbReference type="Proteomes" id="UP000636800"/>
    </source>
</evidence>
<evidence type="ECO:0000256" key="1">
    <source>
        <dbReference type="SAM" id="MobiDB-lite"/>
    </source>
</evidence>
<evidence type="ECO:0000313" key="2">
    <source>
        <dbReference type="EMBL" id="KAG0484817.1"/>
    </source>
</evidence>
<dbReference type="OrthoDB" id="691673at2759"/>
<dbReference type="AlphaFoldDB" id="A0A835REL9"/>
<keyword evidence="3" id="KW-1185">Reference proteome</keyword>
<reference evidence="2 3" key="1">
    <citation type="journal article" date="2020" name="Nat. Food">
        <title>A phased Vanilla planifolia genome enables genetic improvement of flavour and production.</title>
        <authorList>
            <person name="Hasing T."/>
            <person name="Tang H."/>
            <person name="Brym M."/>
            <person name="Khazi F."/>
            <person name="Huang T."/>
            <person name="Chambers A.H."/>
        </authorList>
    </citation>
    <scope>NUCLEOTIDE SEQUENCE [LARGE SCALE GENOMIC DNA]</scope>
    <source>
        <tissue evidence="2">Leaf</tissue>
    </source>
</reference>
<dbReference type="EMBL" id="JADCNL010000004">
    <property type="protein sequence ID" value="KAG0484817.1"/>
    <property type="molecule type" value="Genomic_DNA"/>
</dbReference>
<gene>
    <name evidence="2" type="ORF">HPP92_008896</name>
</gene>
<protein>
    <submittedName>
        <fullName evidence="2">Uncharacterized protein</fullName>
    </submittedName>
</protein>
<sequence length="82" mass="9445">MKRSARGEGKEDFDLQCLLRLEEQSPIPPKPKIFKRLRLQLSLSLKDLDVLTAKWQGQGLKHTDNEGFRKGRKGTTLDIGRR</sequence>
<comment type="caution">
    <text evidence="2">The sequence shown here is derived from an EMBL/GenBank/DDBJ whole genome shotgun (WGS) entry which is preliminary data.</text>
</comment>
<name>A0A835REL9_VANPL</name>
<dbReference type="Proteomes" id="UP000636800">
    <property type="component" value="Unassembled WGS sequence"/>
</dbReference>
<proteinExistence type="predicted"/>
<feature type="region of interest" description="Disordered" evidence="1">
    <location>
        <begin position="59"/>
        <end position="82"/>
    </location>
</feature>
<accession>A0A835REL9</accession>
<organism evidence="2 3">
    <name type="scientific">Vanilla planifolia</name>
    <name type="common">Vanilla</name>
    <dbReference type="NCBI Taxonomy" id="51239"/>
    <lineage>
        <taxon>Eukaryota</taxon>
        <taxon>Viridiplantae</taxon>
        <taxon>Streptophyta</taxon>
        <taxon>Embryophyta</taxon>
        <taxon>Tracheophyta</taxon>
        <taxon>Spermatophyta</taxon>
        <taxon>Magnoliopsida</taxon>
        <taxon>Liliopsida</taxon>
        <taxon>Asparagales</taxon>
        <taxon>Orchidaceae</taxon>
        <taxon>Vanilloideae</taxon>
        <taxon>Vanilleae</taxon>
        <taxon>Vanilla</taxon>
    </lineage>
</organism>